<sequence>MAAGRAAPLTTTVPAGRTAVGPPRRLPLLAVEAATLLSGTANGVTSVVLPWLVLERGGGAAGAGLVAAATALPLVLTAVLAGVVVDRVGRRRVSVVSDVVSAAAVAAIPLLELATGGLGLGSVVALAALGALLDPAGVTAREAMLPEAAAAARLPLSRVNGVHEAVWGAAFFIGPAVGGVLIGLVGAVPALWATTGAFVLSAVVVALVRVPGGGRPESRAESSAGAVRRVLADTAEGIAVLRADRLVRCAAAVAVLVSATYLPISAVLLPVLFEQQDAPGRLGLLLLVMSGGWVLGSLLQGAVGHRLPRSLVLRVATVGASLALVPFVALPPYPVLLGCGALAGLLFGPINPLVNLAFQRRVPSHLRGRVLGIVASGAYAAGPVGHLAAGLLVDGTGLRTAFAVFVGAVVVAALSVLVLRPLRELDDLPDGEETPVASPVAVGPVLPEPRTPAAR</sequence>
<feature type="transmembrane region" description="Helical" evidence="10">
    <location>
        <begin position="311"/>
        <end position="329"/>
    </location>
</feature>
<feature type="transmembrane region" description="Helical" evidence="10">
    <location>
        <begin position="398"/>
        <end position="419"/>
    </location>
</feature>
<feature type="transmembrane region" description="Helical" evidence="10">
    <location>
        <begin position="335"/>
        <end position="358"/>
    </location>
</feature>
<evidence type="ECO:0000256" key="5">
    <source>
        <dbReference type="ARBA" id="ARBA00022989"/>
    </source>
</evidence>
<keyword evidence="5 10" id="KW-1133">Transmembrane helix</keyword>
<keyword evidence="13" id="KW-1185">Reference proteome</keyword>
<feature type="compositionally biased region" description="Pro residues" evidence="9">
    <location>
        <begin position="446"/>
        <end position="455"/>
    </location>
</feature>
<feature type="transmembrane region" description="Helical" evidence="10">
    <location>
        <begin position="191"/>
        <end position="210"/>
    </location>
</feature>
<gene>
    <name evidence="12" type="ORF">GCM10011589_16980</name>
</gene>
<evidence type="ECO:0000256" key="6">
    <source>
        <dbReference type="ARBA" id="ARBA00023136"/>
    </source>
</evidence>
<reference evidence="13" key="1">
    <citation type="journal article" date="2019" name="Int. J. Syst. Evol. Microbiol.">
        <title>The Global Catalogue of Microorganisms (GCM) 10K type strain sequencing project: providing services to taxonomists for standard genome sequencing and annotation.</title>
        <authorList>
            <consortium name="The Broad Institute Genomics Platform"/>
            <consortium name="The Broad Institute Genome Sequencing Center for Infectious Disease"/>
            <person name="Wu L."/>
            <person name="Ma J."/>
        </authorList>
    </citation>
    <scope>NUCLEOTIDE SEQUENCE [LARGE SCALE GENOMIC DNA]</scope>
    <source>
        <strain evidence="13">CGMCC 4.5581</strain>
    </source>
</reference>
<dbReference type="InterPro" id="IPR020846">
    <property type="entry name" value="MFS_dom"/>
</dbReference>
<name>A0ABQ2FWS4_9ACTN</name>
<feature type="transmembrane region" description="Helical" evidence="10">
    <location>
        <begin position="279"/>
        <end position="299"/>
    </location>
</feature>
<dbReference type="PANTHER" id="PTHR23513:SF9">
    <property type="entry name" value="ENTEROBACTIN EXPORTER ENTS"/>
    <property type="match status" value="1"/>
</dbReference>
<comment type="subcellular location">
    <subcellularLocation>
        <location evidence="1">Cell inner membrane</location>
        <topology evidence="1">Multi-pass membrane protein</topology>
    </subcellularLocation>
</comment>
<dbReference type="PROSITE" id="PS50850">
    <property type="entry name" value="MFS"/>
    <property type="match status" value="1"/>
</dbReference>
<dbReference type="Gene3D" id="1.20.1250.20">
    <property type="entry name" value="MFS general substrate transporter like domains"/>
    <property type="match status" value="1"/>
</dbReference>
<evidence type="ECO:0000256" key="2">
    <source>
        <dbReference type="ARBA" id="ARBA00022448"/>
    </source>
</evidence>
<evidence type="ECO:0000313" key="12">
    <source>
        <dbReference type="EMBL" id="GGL61513.1"/>
    </source>
</evidence>
<dbReference type="PROSITE" id="PS00216">
    <property type="entry name" value="SUGAR_TRANSPORT_1"/>
    <property type="match status" value="1"/>
</dbReference>
<evidence type="ECO:0000256" key="8">
    <source>
        <dbReference type="ARBA" id="ARBA00040914"/>
    </source>
</evidence>
<dbReference type="InterPro" id="IPR036259">
    <property type="entry name" value="MFS_trans_sf"/>
</dbReference>
<dbReference type="InterPro" id="IPR005829">
    <property type="entry name" value="Sugar_transporter_CS"/>
</dbReference>
<dbReference type="Pfam" id="PF07690">
    <property type="entry name" value="MFS_1"/>
    <property type="match status" value="1"/>
</dbReference>
<evidence type="ECO:0000256" key="4">
    <source>
        <dbReference type="ARBA" id="ARBA00022692"/>
    </source>
</evidence>
<dbReference type="EMBL" id="BMMI01000003">
    <property type="protein sequence ID" value="GGL61513.1"/>
    <property type="molecule type" value="Genomic_DNA"/>
</dbReference>
<feature type="domain" description="Major facilitator superfamily (MFS) profile" evidence="11">
    <location>
        <begin position="27"/>
        <end position="424"/>
    </location>
</feature>
<evidence type="ECO:0000256" key="9">
    <source>
        <dbReference type="SAM" id="MobiDB-lite"/>
    </source>
</evidence>
<dbReference type="PANTHER" id="PTHR23513">
    <property type="entry name" value="INTEGRAL MEMBRANE EFFLUX PROTEIN-RELATED"/>
    <property type="match status" value="1"/>
</dbReference>
<evidence type="ECO:0000256" key="3">
    <source>
        <dbReference type="ARBA" id="ARBA00022475"/>
    </source>
</evidence>
<feature type="transmembrane region" description="Helical" evidence="10">
    <location>
        <begin position="165"/>
        <end position="185"/>
    </location>
</feature>
<evidence type="ECO:0000256" key="1">
    <source>
        <dbReference type="ARBA" id="ARBA00004429"/>
    </source>
</evidence>
<proteinExistence type="inferred from homology"/>
<dbReference type="Proteomes" id="UP000648663">
    <property type="component" value="Unassembled WGS sequence"/>
</dbReference>
<protein>
    <recommendedName>
        <fullName evidence="8">Multidrug efflux pump Tap</fullName>
    </recommendedName>
</protein>
<comment type="similarity">
    <text evidence="7">Belongs to the major facilitator superfamily. Drug:H(+) antiporter-3 (DHA3) (TC 2.A.1.21) family.</text>
</comment>
<keyword evidence="4 10" id="KW-0812">Transmembrane</keyword>
<evidence type="ECO:0000256" key="7">
    <source>
        <dbReference type="ARBA" id="ARBA00038075"/>
    </source>
</evidence>
<organism evidence="12 13">
    <name type="scientific">Modestobacter marinus</name>
    <dbReference type="NCBI Taxonomy" id="477641"/>
    <lineage>
        <taxon>Bacteria</taxon>
        <taxon>Bacillati</taxon>
        <taxon>Actinomycetota</taxon>
        <taxon>Actinomycetes</taxon>
        <taxon>Geodermatophilales</taxon>
        <taxon>Geodermatophilaceae</taxon>
        <taxon>Modestobacter</taxon>
    </lineage>
</organism>
<feature type="transmembrane region" description="Helical" evidence="10">
    <location>
        <begin position="60"/>
        <end position="85"/>
    </location>
</feature>
<feature type="transmembrane region" description="Helical" evidence="10">
    <location>
        <begin position="33"/>
        <end position="54"/>
    </location>
</feature>
<keyword evidence="2" id="KW-0813">Transport</keyword>
<keyword evidence="6 10" id="KW-0472">Membrane</keyword>
<accession>A0ABQ2FWS4</accession>
<dbReference type="SUPFAM" id="SSF103473">
    <property type="entry name" value="MFS general substrate transporter"/>
    <property type="match status" value="1"/>
</dbReference>
<evidence type="ECO:0000256" key="10">
    <source>
        <dbReference type="SAM" id="Phobius"/>
    </source>
</evidence>
<comment type="caution">
    <text evidence="12">The sequence shown here is derived from an EMBL/GenBank/DDBJ whole genome shotgun (WGS) entry which is preliminary data.</text>
</comment>
<feature type="transmembrane region" description="Helical" evidence="10">
    <location>
        <begin position="249"/>
        <end position="273"/>
    </location>
</feature>
<dbReference type="InterPro" id="IPR011701">
    <property type="entry name" value="MFS"/>
</dbReference>
<evidence type="ECO:0000313" key="13">
    <source>
        <dbReference type="Proteomes" id="UP000648663"/>
    </source>
</evidence>
<evidence type="ECO:0000259" key="11">
    <source>
        <dbReference type="PROSITE" id="PS50850"/>
    </source>
</evidence>
<keyword evidence="3" id="KW-1003">Cell membrane</keyword>
<feature type="transmembrane region" description="Helical" evidence="10">
    <location>
        <begin position="370"/>
        <end position="392"/>
    </location>
</feature>
<feature type="region of interest" description="Disordered" evidence="9">
    <location>
        <begin position="430"/>
        <end position="455"/>
    </location>
</feature>